<protein>
    <recommendedName>
        <fullName evidence="4">T9SS type A sorting domain-containing protein</fullName>
    </recommendedName>
</protein>
<accession>A0A937XEF3</accession>
<evidence type="ECO:0000256" key="1">
    <source>
        <dbReference type="SAM" id="SignalP"/>
    </source>
</evidence>
<feature type="signal peptide" evidence="1">
    <location>
        <begin position="1"/>
        <end position="22"/>
    </location>
</feature>
<dbReference type="Proteomes" id="UP000779900">
    <property type="component" value="Unassembled WGS sequence"/>
</dbReference>
<evidence type="ECO:0008006" key="4">
    <source>
        <dbReference type="Google" id="ProtNLM"/>
    </source>
</evidence>
<dbReference type="EMBL" id="VGIR01000006">
    <property type="protein sequence ID" value="MBM3330586.1"/>
    <property type="molecule type" value="Genomic_DNA"/>
</dbReference>
<dbReference type="InterPro" id="IPR023296">
    <property type="entry name" value="Glyco_hydro_beta-prop_sf"/>
</dbReference>
<organism evidence="2 3">
    <name type="scientific">candidate division WOR-3 bacterium</name>
    <dbReference type="NCBI Taxonomy" id="2052148"/>
    <lineage>
        <taxon>Bacteria</taxon>
        <taxon>Bacteria division WOR-3</taxon>
    </lineage>
</organism>
<evidence type="ECO:0000313" key="3">
    <source>
        <dbReference type="Proteomes" id="UP000779900"/>
    </source>
</evidence>
<reference evidence="2" key="1">
    <citation type="submission" date="2019-03" db="EMBL/GenBank/DDBJ databases">
        <title>Lake Tanganyika Metagenome-Assembled Genomes (MAGs).</title>
        <authorList>
            <person name="Tran P."/>
        </authorList>
    </citation>
    <scope>NUCLEOTIDE SEQUENCE</scope>
    <source>
        <strain evidence="2">K_DeepCast_150m_m2_040</strain>
    </source>
</reference>
<name>A0A937XEF3_UNCW3</name>
<proteinExistence type="predicted"/>
<feature type="chain" id="PRO_5037842409" description="T9SS type A sorting domain-containing protein" evidence="1">
    <location>
        <begin position="23"/>
        <end position="845"/>
    </location>
</feature>
<sequence length="845" mass="89351">MRIRVLVAAALAISAVASPARADEFLLDTTIVYTPSVGGQSEPAIAFDGTNFLAVWEDHRSVTAYDVYGTRLRADGTVLDPGGIPISLAADGQYDPAVAFDGENYLVVWEDSRGTSSDIYCARVTTNGTVLDTAGIPVSTVTRHQERPRVAYCNGQYLVVWEDYRNSTIYADVRGTRVSTAGQVLDTQAIEIAMMPDKDKETPEVASDGVNWLVVWRFGGTDIHGARVNSGGGVLDSGGFVISAAVLSQASPAVTFDAANYLVAWADLRNYPPANYDIYCARVTPGATVLDTAGIAVSKAAGHQMLPAVSHGAAGSFIVWTDRRNDTTRYDIYGARVAGTGQVLDTSGIRVWQGRHTGYYPAVAAGDSFFVLWSSGNVLGARVTESGVVLDTAGIAVAVGASHQSEPAVAGLGSEYLVAWQDYRSAESEFDIYAARVSSGARVLDPTPIAVSTASGYQLSPVVAAGSGQYLVAWEDARRDKNDLYCARVAATGAALDPAGIAVSAQPGEQRHAAAEWDGSNYLVAWEDRRNGQDFDIYVARVSPAGVVLDPTGIPVAAATGDQLTPDVAFDASNWLVVWADATSGGDVHGARVTPGGQVLDTVPIVVSAAQGGQSYPSVACGGDRFLVAWMDNRSGVDRNVYGARVGTGGAVLDSAGIPVSTAEREQLYPTAAFDGSDFVVVWEDNRQSYENYDVYGARVSPDGLVGDTVVITQRQGNQRTPDIARGPDAQVLVAYSGWTEEIGGRPARTMRAWGKLYPGPGVEEAPNAEVRTTNPVPTIVRGVLLLSEAASRKPQAASLMDATGRKVIELEPGANDVSRLAPGVYFVRRLAGEHPATEKVVLQR</sequence>
<keyword evidence="1" id="KW-0732">Signal</keyword>
<dbReference type="SUPFAM" id="SSF75005">
    <property type="entry name" value="Arabinanase/levansucrase/invertase"/>
    <property type="match status" value="1"/>
</dbReference>
<evidence type="ECO:0000313" key="2">
    <source>
        <dbReference type="EMBL" id="MBM3330586.1"/>
    </source>
</evidence>
<comment type="caution">
    <text evidence="2">The sequence shown here is derived from an EMBL/GenBank/DDBJ whole genome shotgun (WGS) entry which is preliminary data.</text>
</comment>
<dbReference type="AlphaFoldDB" id="A0A937XEF3"/>
<gene>
    <name evidence="2" type="ORF">FJY68_01885</name>
</gene>